<evidence type="ECO:0000313" key="3">
    <source>
        <dbReference type="EMBL" id="MBB4865374.1"/>
    </source>
</evidence>
<evidence type="ECO:0000256" key="1">
    <source>
        <dbReference type="ARBA" id="ARBA00022801"/>
    </source>
</evidence>
<dbReference type="Gene3D" id="3.90.950.10">
    <property type="match status" value="1"/>
</dbReference>
<gene>
    <name evidence="3" type="ORF">HNP46_004255</name>
</gene>
<name>A0A7W7KN37_PSENT</name>
<evidence type="ECO:0000256" key="2">
    <source>
        <dbReference type="ARBA" id="ARBA00023080"/>
    </source>
</evidence>
<accession>A0A7W7KN37</accession>
<keyword evidence="2" id="KW-0546">Nucleotide metabolism</keyword>
<dbReference type="GO" id="GO:0009143">
    <property type="term" value="P:nucleoside triphosphate catabolic process"/>
    <property type="evidence" value="ECO:0007669"/>
    <property type="project" value="InterPro"/>
</dbReference>
<organism evidence="3 4">
    <name type="scientific">Pseudomonas nitroreducens</name>
    <dbReference type="NCBI Taxonomy" id="46680"/>
    <lineage>
        <taxon>Bacteria</taxon>
        <taxon>Pseudomonadati</taxon>
        <taxon>Pseudomonadota</taxon>
        <taxon>Gammaproteobacteria</taxon>
        <taxon>Pseudomonadales</taxon>
        <taxon>Pseudomonadaceae</taxon>
        <taxon>Pseudomonas</taxon>
    </lineage>
</organism>
<protein>
    <submittedName>
        <fullName evidence="3">Inosine/xanthosine triphosphate pyrophosphatase family protein</fullName>
    </submittedName>
</protein>
<dbReference type="Proteomes" id="UP000566995">
    <property type="component" value="Unassembled WGS sequence"/>
</dbReference>
<dbReference type="EMBL" id="JACHLI010000018">
    <property type="protein sequence ID" value="MBB4865374.1"/>
    <property type="molecule type" value="Genomic_DNA"/>
</dbReference>
<reference evidence="3 4" key="1">
    <citation type="submission" date="2020-08" db="EMBL/GenBank/DDBJ databases">
        <title>Functional genomics of gut bacteria from endangered species of beetles.</title>
        <authorList>
            <person name="Carlos-Shanley C."/>
        </authorList>
    </citation>
    <scope>NUCLEOTIDE SEQUENCE [LARGE SCALE GENOMIC DNA]</scope>
    <source>
        <strain evidence="3 4">S00179</strain>
    </source>
</reference>
<dbReference type="GO" id="GO:0047429">
    <property type="term" value="F:nucleoside triphosphate diphosphatase activity"/>
    <property type="evidence" value="ECO:0007669"/>
    <property type="project" value="InterPro"/>
</dbReference>
<keyword evidence="1" id="KW-0378">Hydrolase</keyword>
<dbReference type="RefSeq" id="WP_184592792.1">
    <property type="nucleotide sequence ID" value="NZ_JACHLI010000018.1"/>
</dbReference>
<dbReference type="SUPFAM" id="SSF52972">
    <property type="entry name" value="ITPase-like"/>
    <property type="match status" value="1"/>
</dbReference>
<evidence type="ECO:0000313" key="4">
    <source>
        <dbReference type="Proteomes" id="UP000566995"/>
    </source>
</evidence>
<dbReference type="GO" id="GO:0009117">
    <property type="term" value="P:nucleotide metabolic process"/>
    <property type="evidence" value="ECO:0007669"/>
    <property type="project" value="UniProtKB-KW"/>
</dbReference>
<comment type="caution">
    <text evidence="3">The sequence shown here is derived from an EMBL/GenBank/DDBJ whole genome shotgun (WGS) entry which is preliminary data.</text>
</comment>
<sequence length="189" mass="20287">MSPPSLADFIIVTSNQTKIREYGRFAGAGLRIQEGEDLAEVMGSPDEVLIYKALAAGEGRMVEDAILVIDGEPVVDTKYRVSALRRGECAVGTPVIWQVRLGVLLNGTVYGYLGETPGTICEMVTPGYGVDPVILVNGVGKSLAQLELEGEKDTFSARRLAMKAVVEKAPYLHVQASSISPWQGAYQGE</sequence>
<proteinExistence type="predicted"/>
<dbReference type="InterPro" id="IPR029001">
    <property type="entry name" value="ITPase-like_fam"/>
</dbReference>
<dbReference type="AlphaFoldDB" id="A0A7W7KN37"/>